<evidence type="ECO:0000256" key="1">
    <source>
        <dbReference type="SAM" id="Phobius"/>
    </source>
</evidence>
<dbReference type="Proteomes" id="UP000023758">
    <property type="component" value="Unassembled WGS sequence"/>
</dbReference>
<reference evidence="2" key="1">
    <citation type="submission" date="2014-02" db="EMBL/GenBank/DDBJ databases">
        <title>The Genome Sequence of Trichophyton rubrum (morphotype fischeri) CBS 288.86.</title>
        <authorList>
            <consortium name="The Broad Institute Genomics Platform"/>
            <person name="Cuomo C.A."/>
            <person name="White T.C."/>
            <person name="Graser Y."/>
            <person name="Martinez-Rossi N."/>
            <person name="Heitman J."/>
            <person name="Young S.K."/>
            <person name="Zeng Q."/>
            <person name="Gargeya S."/>
            <person name="Abouelleil A."/>
            <person name="Alvarado L."/>
            <person name="Chapman S.B."/>
            <person name="Gainer-Dewar J."/>
            <person name="Goldberg J."/>
            <person name="Griggs A."/>
            <person name="Gujja S."/>
            <person name="Hansen M."/>
            <person name="Howarth C."/>
            <person name="Imamovic A."/>
            <person name="Larimer J."/>
            <person name="Martinez D."/>
            <person name="Murphy C."/>
            <person name="Pearson M.D."/>
            <person name="Persinoti G."/>
            <person name="Poon T."/>
            <person name="Priest M."/>
            <person name="Roberts A.D."/>
            <person name="Saif S."/>
            <person name="Shea T.D."/>
            <person name="Sykes S.N."/>
            <person name="Wortman J."/>
            <person name="Nusbaum C."/>
            <person name="Birren B."/>
        </authorList>
    </citation>
    <scope>NUCLEOTIDE SEQUENCE [LARGE SCALE GENOMIC DNA]</scope>
    <source>
        <strain evidence="2">CBS 288.86</strain>
    </source>
</reference>
<protein>
    <submittedName>
        <fullName evidence="2">Uncharacterized protein</fullName>
    </submittedName>
</protein>
<keyword evidence="1" id="KW-0812">Transmembrane</keyword>
<dbReference type="AlphaFoldDB" id="A0A022W557"/>
<keyword evidence="1" id="KW-0472">Membrane</keyword>
<evidence type="ECO:0000313" key="2">
    <source>
        <dbReference type="EMBL" id="EZF53296.1"/>
    </source>
</evidence>
<keyword evidence="1" id="KW-1133">Transmembrane helix</keyword>
<name>A0A022W557_TRIRU</name>
<feature type="transmembrane region" description="Helical" evidence="1">
    <location>
        <begin position="29"/>
        <end position="51"/>
    </location>
</feature>
<feature type="transmembrane region" description="Helical" evidence="1">
    <location>
        <begin position="63"/>
        <end position="80"/>
    </location>
</feature>
<accession>A0A022W557</accession>
<gene>
    <name evidence="2" type="ORF">H103_03723</name>
</gene>
<organism evidence="2">
    <name type="scientific">Trichophyton rubrum CBS 288.86</name>
    <dbReference type="NCBI Taxonomy" id="1215330"/>
    <lineage>
        <taxon>Eukaryota</taxon>
        <taxon>Fungi</taxon>
        <taxon>Dikarya</taxon>
        <taxon>Ascomycota</taxon>
        <taxon>Pezizomycotina</taxon>
        <taxon>Eurotiomycetes</taxon>
        <taxon>Eurotiomycetidae</taxon>
        <taxon>Onygenales</taxon>
        <taxon>Arthrodermataceae</taxon>
        <taxon>Trichophyton</taxon>
    </lineage>
</organism>
<proteinExistence type="predicted"/>
<dbReference type="HOGENOM" id="CLU_2147673_0_0_1"/>
<dbReference type="EMBL" id="KK207827">
    <property type="protein sequence ID" value="EZF53296.1"/>
    <property type="molecule type" value="Genomic_DNA"/>
</dbReference>
<sequence length="112" mass="12075">MASLTLLAGEGHAIPLFLRRQPRIGDDNIPIVPVSISLLLSFSLSLSVSISGLHVTVAKTCKAGFLLLIPGYIYALLRISNAMHGYGAPQHGMLPVLAYILEWNTVVFMCQA</sequence>